<dbReference type="Gene3D" id="1.10.1280.10">
    <property type="entry name" value="Di-copper center containing domain from catechol oxidase"/>
    <property type="match status" value="1"/>
</dbReference>
<dbReference type="Proteomes" id="UP000596742">
    <property type="component" value="Unassembled WGS sequence"/>
</dbReference>
<accession>A0A8B6FC80</accession>
<dbReference type="InterPro" id="IPR002227">
    <property type="entry name" value="Tyrosinase_Cu-bd"/>
</dbReference>
<evidence type="ECO:0000259" key="4">
    <source>
        <dbReference type="PROSITE" id="PS00497"/>
    </source>
</evidence>
<feature type="signal peptide" evidence="3">
    <location>
        <begin position="1"/>
        <end position="20"/>
    </location>
</feature>
<dbReference type="GO" id="GO:0016491">
    <property type="term" value="F:oxidoreductase activity"/>
    <property type="evidence" value="ECO:0007669"/>
    <property type="project" value="InterPro"/>
</dbReference>
<keyword evidence="6" id="KW-1185">Reference proteome</keyword>
<dbReference type="PANTHER" id="PTHR11474:SF126">
    <property type="entry name" value="TYROSINASE-LIKE PROTEIN TYR-1-RELATED"/>
    <property type="match status" value="1"/>
</dbReference>
<proteinExistence type="predicted"/>
<evidence type="ECO:0000313" key="6">
    <source>
        <dbReference type="Proteomes" id="UP000596742"/>
    </source>
</evidence>
<dbReference type="PRINTS" id="PR00092">
    <property type="entry name" value="TYROSINASE"/>
</dbReference>
<gene>
    <name evidence="5" type="ORF">MGAL_10B007468</name>
</gene>
<dbReference type="AlphaFoldDB" id="A0A8B6FC80"/>
<name>A0A8B6FC80_MYTGA</name>
<keyword evidence="3" id="KW-0732">Signal</keyword>
<evidence type="ECO:0000256" key="1">
    <source>
        <dbReference type="ARBA" id="ARBA00022723"/>
    </source>
</evidence>
<feature type="domain" description="Tyrosinase copper-binding" evidence="4">
    <location>
        <begin position="129"/>
        <end position="146"/>
    </location>
</feature>
<evidence type="ECO:0000313" key="5">
    <source>
        <dbReference type="EMBL" id="VDI46787.1"/>
    </source>
</evidence>
<dbReference type="PANTHER" id="PTHR11474">
    <property type="entry name" value="TYROSINASE FAMILY MEMBER"/>
    <property type="match status" value="1"/>
</dbReference>
<organism evidence="5 6">
    <name type="scientific">Mytilus galloprovincialis</name>
    <name type="common">Mediterranean mussel</name>
    <dbReference type="NCBI Taxonomy" id="29158"/>
    <lineage>
        <taxon>Eukaryota</taxon>
        <taxon>Metazoa</taxon>
        <taxon>Spiralia</taxon>
        <taxon>Lophotrochozoa</taxon>
        <taxon>Mollusca</taxon>
        <taxon>Bivalvia</taxon>
        <taxon>Autobranchia</taxon>
        <taxon>Pteriomorphia</taxon>
        <taxon>Mytilida</taxon>
        <taxon>Mytiloidea</taxon>
        <taxon>Mytilidae</taxon>
        <taxon>Mytilinae</taxon>
        <taxon>Mytilus</taxon>
    </lineage>
</organism>
<dbReference type="SUPFAM" id="SSF48056">
    <property type="entry name" value="Di-copper centre-containing domain"/>
    <property type="match status" value="1"/>
</dbReference>
<feature type="chain" id="PRO_5032902315" description="Tyrosinase copper-binding domain-containing protein" evidence="3">
    <location>
        <begin position="21"/>
        <end position="561"/>
    </location>
</feature>
<dbReference type="PROSITE" id="PS00497">
    <property type="entry name" value="TYROSINASE_1"/>
    <property type="match status" value="1"/>
</dbReference>
<dbReference type="EMBL" id="UYJE01006535">
    <property type="protein sequence ID" value="VDI46787.1"/>
    <property type="molecule type" value="Genomic_DNA"/>
</dbReference>
<evidence type="ECO:0000256" key="2">
    <source>
        <dbReference type="ARBA" id="ARBA00023008"/>
    </source>
</evidence>
<comment type="caution">
    <text evidence="5">The sequence shown here is derived from an EMBL/GenBank/DDBJ whole genome shotgun (WGS) entry which is preliminary data.</text>
</comment>
<keyword evidence="1" id="KW-0479">Metal-binding</keyword>
<protein>
    <recommendedName>
        <fullName evidence="4">Tyrosinase copper-binding domain-containing protein</fullName>
    </recommendedName>
</protein>
<dbReference type="Pfam" id="PF00264">
    <property type="entry name" value="Tyrosinase"/>
    <property type="match status" value="1"/>
</dbReference>
<sequence>MLVFTLLTLLLFNIGELVLSNIVNVDLPSQFAECAYKSSTARHQCILDVLDNSTDLVPLMKEDMKLTLHQDCYWHPFKRVRRECRSLSKMERNEIWDAINALKKDKSKEPNVYDWFADFHTKRAVYSVHYGPNFFGWHRYYTLRFEELLRKKNPNITLCYWDSRLDDEMNIPPHTVMFSDKFLGNPWGIVKKGPFAYWKTIRGVPLERDLGAQGSFITHAWIKKILAQESHEDISEPTAEEGFIFEAIHNSIHAAIGGQMNDFNTSAQEPAFWIHHSFIDSVWEKFCHKMRSKGKDPQDDYVTRWVSSMQMPDKYMDRLTPMKNIDGYSHYFTKNIYRYEEYPTCENNCLNSVFAKCQKSVCVSVTKFANVKENDDRTRKYPNHLAGPLRDSKILSGKGNVEKWVFAPIKIVFHDSIKRKLINNSIKGCETKYANSSICKQAVAIVKSKGVTYNGLYTDYITCDITIPVWTYAFVAVKNPELGPSQTYVSVTNKLGNACTTLCLSKEGDVYETCTGVIDATKTEPKIYEDTLEKAEKGGYAFDPLAEDVIDKRVKLKFVCY</sequence>
<keyword evidence="2" id="KW-0186">Copper</keyword>
<reference evidence="5" key="1">
    <citation type="submission" date="2018-11" db="EMBL/GenBank/DDBJ databases">
        <authorList>
            <person name="Alioto T."/>
            <person name="Alioto T."/>
        </authorList>
    </citation>
    <scope>NUCLEOTIDE SEQUENCE</scope>
</reference>
<dbReference type="GO" id="GO:0046872">
    <property type="term" value="F:metal ion binding"/>
    <property type="evidence" value="ECO:0007669"/>
    <property type="project" value="UniProtKB-KW"/>
</dbReference>
<dbReference type="InterPro" id="IPR008922">
    <property type="entry name" value="Di-copper_centre_dom_sf"/>
</dbReference>
<dbReference type="InterPro" id="IPR050316">
    <property type="entry name" value="Tyrosinase/Hemocyanin"/>
</dbReference>
<dbReference type="OrthoDB" id="6132182at2759"/>
<evidence type="ECO:0000256" key="3">
    <source>
        <dbReference type="SAM" id="SignalP"/>
    </source>
</evidence>